<dbReference type="EMBL" id="JABFTP020000144">
    <property type="protein sequence ID" value="KAL3280846.1"/>
    <property type="molecule type" value="Genomic_DNA"/>
</dbReference>
<organism evidence="1 2">
    <name type="scientific">Cryptolaemus montrouzieri</name>
    <dbReference type="NCBI Taxonomy" id="559131"/>
    <lineage>
        <taxon>Eukaryota</taxon>
        <taxon>Metazoa</taxon>
        <taxon>Ecdysozoa</taxon>
        <taxon>Arthropoda</taxon>
        <taxon>Hexapoda</taxon>
        <taxon>Insecta</taxon>
        <taxon>Pterygota</taxon>
        <taxon>Neoptera</taxon>
        <taxon>Endopterygota</taxon>
        <taxon>Coleoptera</taxon>
        <taxon>Polyphaga</taxon>
        <taxon>Cucujiformia</taxon>
        <taxon>Coccinelloidea</taxon>
        <taxon>Coccinellidae</taxon>
        <taxon>Scymninae</taxon>
        <taxon>Scymnini</taxon>
        <taxon>Cryptolaemus</taxon>
    </lineage>
</organism>
<dbReference type="Proteomes" id="UP001516400">
    <property type="component" value="Unassembled WGS sequence"/>
</dbReference>
<accession>A0ABD2NQ49</accession>
<reference evidence="1 2" key="1">
    <citation type="journal article" date="2021" name="BMC Biol.">
        <title>Horizontally acquired antibacterial genes associated with adaptive radiation of ladybird beetles.</title>
        <authorList>
            <person name="Li H.S."/>
            <person name="Tang X.F."/>
            <person name="Huang Y.H."/>
            <person name="Xu Z.Y."/>
            <person name="Chen M.L."/>
            <person name="Du X.Y."/>
            <person name="Qiu B.Y."/>
            <person name="Chen P.T."/>
            <person name="Zhang W."/>
            <person name="Slipinski A."/>
            <person name="Escalona H.E."/>
            <person name="Waterhouse R.M."/>
            <person name="Zwick A."/>
            <person name="Pang H."/>
        </authorList>
    </citation>
    <scope>NUCLEOTIDE SEQUENCE [LARGE SCALE GENOMIC DNA]</scope>
    <source>
        <strain evidence="1">SYSU2018</strain>
    </source>
</reference>
<comment type="caution">
    <text evidence="1">The sequence shown here is derived from an EMBL/GenBank/DDBJ whole genome shotgun (WGS) entry which is preliminary data.</text>
</comment>
<evidence type="ECO:0000313" key="2">
    <source>
        <dbReference type="Proteomes" id="UP001516400"/>
    </source>
</evidence>
<protein>
    <submittedName>
        <fullName evidence="1">Uncharacterized protein</fullName>
    </submittedName>
</protein>
<evidence type="ECO:0000313" key="1">
    <source>
        <dbReference type="EMBL" id="KAL3280846.1"/>
    </source>
</evidence>
<sequence>MAKLYELGFELLPIHIIHQILPSATFFCFQTLETNSRLMNNFAVCQVADKKFQLSFELEQVCLDTIAYVKICLFSEAIGKTGEWNCLPQTPKRRLSKNS</sequence>
<name>A0ABD2NQ49_9CUCU</name>
<keyword evidence="2" id="KW-1185">Reference proteome</keyword>
<dbReference type="AlphaFoldDB" id="A0ABD2NQ49"/>
<gene>
    <name evidence="1" type="ORF">HHI36_004075</name>
</gene>
<proteinExistence type="predicted"/>